<reference evidence="3" key="1">
    <citation type="submission" date="2021-01" db="EMBL/GenBank/DDBJ databases">
        <authorList>
            <person name="Kaushik A."/>
        </authorList>
    </citation>
    <scope>NUCLEOTIDE SEQUENCE</scope>
    <source>
        <strain evidence="2">AG4-R118</strain>
        <strain evidence="3">AG4-RS23</strain>
    </source>
</reference>
<dbReference type="SUPFAM" id="SSF81383">
    <property type="entry name" value="F-box domain"/>
    <property type="match status" value="1"/>
</dbReference>
<dbReference type="InterPro" id="IPR036047">
    <property type="entry name" value="F-box-like_dom_sf"/>
</dbReference>
<dbReference type="Pfam" id="PF12937">
    <property type="entry name" value="F-box-like"/>
    <property type="match status" value="1"/>
</dbReference>
<dbReference type="EMBL" id="CAJMWX010001158">
    <property type="protein sequence ID" value="CAE6471814.1"/>
    <property type="molecule type" value="Genomic_DNA"/>
</dbReference>
<comment type="caution">
    <text evidence="3">The sequence shown here is derived from an EMBL/GenBank/DDBJ whole genome shotgun (WGS) entry which is preliminary data.</text>
</comment>
<feature type="domain" description="F-box" evidence="1">
    <location>
        <begin position="1"/>
        <end position="45"/>
    </location>
</feature>
<dbReference type="EMBL" id="CAJMWY010003159">
    <property type="protein sequence ID" value="CAE6499607.1"/>
    <property type="molecule type" value="Genomic_DNA"/>
</dbReference>
<evidence type="ECO:0000259" key="1">
    <source>
        <dbReference type="PROSITE" id="PS50181"/>
    </source>
</evidence>
<evidence type="ECO:0000313" key="4">
    <source>
        <dbReference type="Proteomes" id="UP000663861"/>
    </source>
</evidence>
<dbReference type="SUPFAM" id="SSF52047">
    <property type="entry name" value="RNI-like"/>
    <property type="match status" value="1"/>
</dbReference>
<dbReference type="AlphaFoldDB" id="A0A8H3CUD7"/>
<dbReference type="Proteomes" id="UP000663861">
    <property type="component" value="Unassembled WGS sequence"/>
</dbReference>
<proteinExistence type="predicted"/>
<accession>A0A8H3CUD7</accession>
<name>A0A8H3CUD7_9AGAM</name>
<gene>
    <name evidence="2" type="ORF">RDB_LOCUS108898</name>
    <name evidence="3" type="ORF">RDB_LOCUS120636</name>
</gene>
<feature type="non-terminal residue" evidence="3">
    <location>
        <position position="1"/>
    </location>
</feature>
<sequence>MSVPNLPIEVVSHIAGYLSKKELTSTALVCRAWVAGMLPKLYSSVSLHYCSQFEQFASTLLSAGAEGGLVQISFYVKELWIQSDDSEADKSGLAALEPCVPKLARLRELAWNLSYAPKDSKLITLFQTQCPELCAVKVSIPDVFEFKSELVKQQYATLLGFKSIVDFRLSMNYIRPDRLCDQLVRSKVALQLEVLNIRRSSFEEGIDFMPDKAFPIQSLPRLRTLEIGANEFCEALAIMKLILSAAEGLEELHITSVPEYYHHPFLKVLTNAPKLRKVTMRKFLLSLSKVMGSFMGSPDLPILGEEEEASHEEILKRKMRA</sequence>
<dbReference type="InterPro" id="IPR001810">
    <property type="entry name" value="F-box_dom"/>
</dbReference>
<dbReference type="PROSITE" id="PS50181">
    <property type="entry name" value="FBOX"/>
    <property type="match status" value="1"/>
</dbReference>
<dbReference type="Gene3D" id="1.20.1280.50">
    <property type="match status" value="1"/>
</dbReference>
<evidence type="ECO:0000313" key="2">
    <source>
        <dbReference type="EMBL" id="CAE6471814.1"/>
    </source>
</evidence>
<organism evidence="3 4">
    <name type="scientific">Rhizoctonia solani</name>
    <dbReference type="NCBI Taxonomy" id="456999"/>
    <lineage>
        <taxon>Eukaryota</taxon>
        <taxon>Fungi</taxon>
        <taxon>Dikarya</taxon>
        <taxon>Basidiomycota</taxon>
        <taxon>Agaricomycotina</taxon>
        <taxon>Agaricomycetes</taxon>
        <taxon>Cantharellales</taxon>
        <taxon>Ceratobasidiaceae</taxon>
        <taxon>Rhizoctonia</taxon>
    </lineage>
</organism>
<protein>
    <recommendedName>
        <fullName evidence="1">F-box domain-containing protein</fullName>
    </recommendedName>
</protein>
<dbReference type="Proteomes" id="UP000663888">
    <property type="component" value="Unassembled WGS sequence"/>
</dbReference>
<evidence type="ECO:0000313" key="3">
    <source>
        <dbReference type="EMBL" id="CAE6499607.1"/>
    </source>
</evidence>